<proteinExistence type="predicted"/>
<evidence type="ECO:0000313" key="4">
    <source>
        <dbReference type="Proteomes" id="UP000297407"/>
    </source>
</evidence>
<accession>A0A4Z0LB81</accession>
<dbReference type="AlphaFoldDB" id="A0A4Z0LB81"/>
<reference evidence="3 4" key="1">
    <citation type="submission" date="2019-04" db="EMBL/GenBank/DDBJ databases">
        <title>Flavobacterium sp. strain DS2-A Genome sequencing and assembly.</title>
        <authorList>
            <person name="Kim I."/>
        </authorList>
    </citation>
    <scope>NUCLEOTIDE SEQUENCE [LARGE SCALE GENOMIC DNA]</scope>
    <source>
        <strain evidence="3 4">DS2-A</strain>
    </source>
</reference>
<comment type="caution">
    <text evidence="3">The sequence shown here is derived from an EMBL/GenBank/DDBJ whole genome shotgun (WGS) entry which is preliminary data.</text>
</comment>
<organism evidence="3 4">
    <name type="scientific">Flavobacterium humi</name>
    <dbReference type="NCBI Taxonomy" id="2562683"/>
    <lineage>
        <taxon>Bacteria</taxon>
        <taxon>Pseudomonadati</taxon>
        <taxon>Bacteroidota</taxon>
        <taxon>Flavobacteriia</taxon>
        <taxon>Flavobacteriales</taxon>
        <taxon>Flavobacteriaceae</taxon>
        <taxon>Flavobacterium</taxon>
    </lineage>
</organism>
<feature type="transmembrane region" description="Helical" evidence="2">
    <location>
        <begin position="154"/>
        <end position="176"/>
    </location>
</feature>
<keyword evidence="4" id="KW-1185">Reference proteome</keyword>
<keyword evidence="2" id="KW-0812">Transmembrane</keyword>
<evidence type="ECO:0000256" key="2">
    <source>
        <dbReference type="SAM" id="Phobius"/>
    </source>
</evidence>
<feature type="region of interest" description="Disordered" evidence="1">
    <location>
        <begin position="1"/>
        <end position="21"/>
    </location>
</feature>
<dbReference type="Proteomes" id="UP000297407">
    <property type="component" value="Unassembled WGS sequence"/>
</dbReference>
<dbReference type="RefSeq" id="WP_135525327.1">
    <property type="nucleotide sequence ID" value="NZ_SRLH01000002.1"/>
</dbReference>
<feature type="transmembrane region" description="Helical" evidence="2">
    <location>
        <begin position="40"/>
        <end position="59"/>
    </location>
</feature>
<evidence type="ECO:0000256" key="1">
    <source>
        <dbReference type="SAM" id="MobiDB-lite"/>
    </source>
</evidence>
<name>A0A4Z0LB81_9FLAO</name>
<dbReference type="EMBL" id="SRLH01000002">
    <property type="protein sequence ID" value="TGD59017.1"/>
    <property type="molecule type" value="Genomic_DNA"/>
</dbReference>
<keyword evidence="2" id="KW-0472">Membrane</keyword>
<protein>
    <submittedName>
        <fullName evidence="3">Uncharacterized protein</fullName>
    </submittedName>
</protein>
<feature type="transmembrane region" description="Helical" evidence="2">
    <location>
        <begin position="107"/>
        <end position="134"/>
    </location>
</feature>
<keyword evidence="2" id="KW-1133">Transmembrane helix</keyword>
<sequence>MEEETTIMDKPSDENTGKTTEASTICNPNIFPAWVLNTGFITGLLLAGFCLLLSAYYMINFQNLSSAGINQVVERTMATGSPNLPTAHTLTGNDYQMVRVALATNMYIARILLLSCGIFVGMAFGFMGFSLFLVGVKGDIDASLSATDKYKLQVARLSPGLFVILCATILIGMCATKSLPVDMNQKNADEFGIKQYKKDSIDKLLDSIKIHPEPGRDTTMPQ</sequence>
<gene>
    <name evidence="3" type="ORF">E4635_03970</name>
</gene>
<evidence type="ECO:0000313" key="3">
    <source>
        <dbReference type="EMBL" id="TGD59017.1"/>
    </source>
</evidence>